<dbReference type="OrthoDB" id="2881378at2759"/>
<keyword evidence="3" id="KW-1185">Reference proteome</keyword>
<keyword evidence="1" id="KW-1133">Transmembrane helix</keyword>
<organism evidence="2 3">
    <name type="scientific">Mycena venus</name>
    <dbReference type="NCBI Taxonomy" id="2733690"/>
    <lineage>
        <taxon>Eukaryota</taxon>
        <taxon>Fungi</taxon>
        <taxon>Dikarya</taxon>
        <taxon>Basidiomycota</taxon>
        <taxon>Agaricomycotina</taxon>
        <taxon>Agaricomycetes</taxon>
        <taxon>Agaricomycetidae</taxon>
        <taxon>Agaricales</taxon>
        <taxon>Marasmiineae</taxon>
        <taxon>Mycenaceae</taxon>
        <taxon>Mycena</taxon>
    </lineage>
</organism>
<feature type="transmembrane region" description="Helical" evidence="1">
    <location>
        <begin position="83"/>
        <end position="104"/>
    </location>
</feature>
<keyword evidence="1" id="KW-0812">Transmembrane</keyword>
<dbReference type="Proteomes" id="UP000620124">
    <property type="component" value="Unassembled WGS sequence"/>
</dbReference>
<name>A0A8H6YDA7_9AGAR</name>
<proteinExistence type="predicted"/>
<sequence length="212" mass="22988">MGSDTQPLLADTEANLHHPSSAASPQTEHLCTRCSAQLGSKDYNQSTITWRLVLMLVAIFLCASVFSLLVAQMADQGQASVSGVFATIWTDVTVTVLAILLYMGRRPGRWLGRTPVQVHVLCALGFSWILLIVGMIPENHYQCIWSGTSCGLFTTAHVLTWFLAIALFGAAYATYRRAVKIHGATMVPDPSPPMVAAWRLANVGDNEGAIKI</sequence>
<evidence type="ECO:0000313" key="2">
    <source>
        <dbReference type="EMBL" id="KAF7356241.1"/>
    </source>
</evidence>
<protein>
    <submittedName>
        <fullName evidence="2">Uncharacterized protein</fullName>
    </submittedName>
</protein>
<feature type="transmembrane region" description="Helical" evidence="1">
    <location>
        <begin position="156"/>
        <end position="175"/>
    </location>
</feature>
<gene>
    <name evidence="2" type="ORF">MVEN_00955600</name>
</gene>
<accession>A0A8H6YDA7</accession>
<reference evidence="2" key="1">
    <citation type="submission" date="2020-05" db="EMBL/GenBank/DDBJ databases">
        <title>Mycena genomes resolve the evolution of fungal bioluminescence.</title>
        <authorList>
            <person name="Tsai I.J."/>
        </authorList>
    </citation>
    <scope>NUCLEOTIDE SEQUENCE</scope>
    <source>
        <strain evidence="2">CCC161011</strain>
    </source>
</reference>
<evidence type="ECO:0000313" key="3">
    <source>
        <dbReference type="Proteomes" id="UP000620124"/>
    </source>
</evidence>
<feature type="transmembrane region" description="Helical" evidence="1">
    <location>
        <begin position="116"/>
        <end position="136"/>
    </location>
</feature>
<dbReference type="AlphaFoldDB" id="A0A8H6YDA7"/>
<dbReference type="EMBL" id="JACAZI010000007">
    <property type="protein sequence ID" value="KAF7356241.1"/>
    <property type="molecule type" value="Genomic_DNA"/>
</dbReference>
<feature type="transmembrane region" description="Helical" evidence="1">
    <location>
        <begin position="48"/>
        <end position="71"/>
    </location>
</feature>
<keyword evidence="1" id="KW-0472">Membrane</keyword>
<evidence type="ECO:0000256" key="1">
    <source>
        <dbReference type="SAM" id="Phobius"/>
    </source>
</evidence>
<comment type="caution">
    <text evidence="2">The sequence shown here is derived from an EMBL/GenBank/DDBJ whole genome shotgun (WGS) entry which is preliminary data.</text>
</comment>